<comment type="similarity">
    <text evidence="2 8">Belongs to the PhoU family.</text>
</comment>
<sequence length="221" mass="25149">MTHLEQELITLKQDVTEMWKLVISQVSNSGEAILSFDKELAKKVSMREKKVDAYELKIDRFCENVIALYQPVAVDLRFVLAVLKINSNLERIADFAYGISGVLIANPSVILDAEIISETNLRLMIDQVTKMLTQGLEAFENEKSDIASAIFSEDYQVDEINIDAARIIADYIQRNPDRAFECLQLVSAFRKLERIGDHCSNIAEEIFFYVDAKVLKHSPKE</sequence>
<comment type="function">
    <text evidence="7 8">Plays a role in the regulation of phosphate uptake.</text>
</comment>
<evidence type="ECO:0000256" key="6">
    <source>
        <dbReference type="ARBA" id="ARBA00022592"/>
    </source>
</evidence>
<dbReference type="Pfam" id="PF01895">
    <property type="entry name" value="PhoU"/>
    <property type="match status" value="2"/>
</dbReference>
<evidence type="ECO:0000256" key="7">
    <source>
        <dbReference type="ARBA" id="ARBA00056181"/>
    </source>
</evidence>
<dbReference type="PANTHER" id="PTHR42930">
    <property type="entry name" value="PHOSPHATE-SPECIFIC TRANSPORT SYSTEM ACCESSORY PROTEIN PHOU"/>
    <property type="match status" value="1"/>
</dbReference>
<dbReference type="InterPro" id="IPR028366">
    <property type="entry name" value="PhoU"/>
</dbReference>
<dbReference type="GO" id="GO:0006817">
    <property type="term" value="P:phosphate ion transport"/>
    <property type="evidence" value="ECO:0007669"/>
    <property type="project" value="UniProtKB-KW"/>
</dbReference>
<proteinExistence type="inferred from homology"/>
<dbReference type="eggNOG" id="COG0704">
    <property type="taxonomic scope" value="Bacteria"/>
</dbReference>
<dbReference type="AlphaFoldDB" id="E4T5B2"/>
<protein>
    <recommendedName>
        <fullName evidence="8">Phosphate-specific transport system accessory protein PhoU</fullName>
    </recommendedName>
</protein>
<reference evidence="10 11" key="2">
    <citation type="journal article" date="2011" name="Stand. Genomic Sci.">
        <title>Complete genome sequence of Paludibacter propionicigenes type strain (WB4).</title>
        <authorList>
            <person name="Gronow S."/>
            <person name="Munk C."/>
            <person name="Lapidus A."/>
            <person name="Nolan M."/>
            <person name="Lucas S."/>
            <person name="Hammon N."/>
            <person name="Deshpande S."/>
            <person name="Cheng J.F."/>
            <person name="Tapia R."/>
            <person name="Han C."/>
            <person name="Goodwin L."/>
            <person name="Pitluck S."/>
            <person name="Liolios K."/>
            <person name="Ivanova N."/>
            <person name="Mavromatis K."/>
            <person name="Mikhailova N."/>
            <person name="Pati A."/>
            <person name="Chen A."/>
            <person name="Palaniappan K."/>
            <person name="Land M."/>
            <person name="Hauser L."/>
            <person name="Chang Y.J."/>
            <person name="Jeffries C.D."/>
            <person name="Brambilla E."/>
            <person name="Rohde M."/>
            <person name="Goker M."/>
            <person name="Detter J.C."/>
            <person name="Woyke T."/>
            <person name="Bristow J."/>
            <person name="Eisen J.A."/>
            <person name="Markowitz V."/>
            <person name="Hugenholtz P."/>
            <person name="Kyrpides N.C."/>
            <person name="Klenk H.P."/>
        </authorList>
    </citation>
    <scope>NUCLEOTIDE SEQUENCE [LARGE SCALE GENOMIC DNA]</scope>
    <source>
        <strain evidence="11">DSM 17365 / JCM 13257 / WB4</strain>
    </source>
</reference>
<feature type="domain" description="PhoU" evidence="9">
    <location>
        <begin position="15"/>
        <end position="99"/>
    </location>
</feature>
<dbReference type="InterPro" id="IPR038078">
    <property type="entry name" value="PhoU-like_sf"/>
</dbReference>
<dbReference type="KEGG" id="ppn:Palpr_1767"/>
<dbReference type="STRING" id="694427.Palpr_1767"/>
<keyword evidence="11" id="KW-1185">Reference proteome</keyword>
<evidence type="ECO:0000256" key="8">
    <source>
        <dbReference type="PIRNR" id="PIRNR003107"/>
    </source>
</evidence>
<organism evidence="10 11">
    <name type="scientific">Paludibacter propionicigenes (strain DSM 17365 / JCM 13257 / WB4)</name>
    <dbReference type="NCBI Taxonomy" id="694427"/>
    <lineage>
        <taxon>Bacteria</taxon>
        <taxon>Pseudomonadati</taxon>
        <taxon>Bacteroidota</taxon>
        <taxon>Bacteroidia</taxon>
        <taxon>Bacteroidales</taxon>
        <taxon>Paludibacteraceae</taxon>
        <taxon>Paludibacter</taxon>
    </lineage>
</organism>
<name>E4T5B2_PALPW</name>
<dbReference type="PIRSF" id="PIRSF003107">
    <property type="entry name" value="PhoU"/>
    <property type="match status" value="1"/>
</dbReference>
<accession>E4T5B2</accession>
<dbReference type="NCBIfam" id="TIGR02135">
    <property type="entry name" value="phoU_full"/>
    <property type="match status" value="1"/>
</dbReference>
<evidence type="ECO:0000256" key="1">
    <source>
        <dbReference type="ARBA" id="ARBA00004496"/>
    </source>
</evidence>
<reference key="1">
    <citation type="submission" date="2010-11" db="EMBL/GenBank/DDBJ databases">
        <title>The complete genome of Paludibacter propionicigenes DSM 17365.</title>
        <authorList>
            <consortium name="US DOE Joint Genome Institute (JGI-PGF)"/>
            <person name="Lucas S."/>
            <person name="Copeland A."/>
            <person name="Lapidus A."/>
            <person name="Bruce D."/>
            <person name="Goodwin L."/>
            <person name="Pitluck S."/>
            <person name="Kyrpides N."/>
            <person name="Mavromatis K."/>
            <person name="Ivanova N."/>
            <person name="Munk A.C."/>
            <person name="Brettin T."/>
            <person name="Detter J.C."/>
            <person name="Han C."/>
            <person name="Tapia R."/>
            <person name="Land M."/>
            <person name="Hauser L."/>
            <person name="Markowitz V."/>
            <person name="Cheng J.-F."/>
            <person name="Hugenholtz P."/>
            <person name="Woyke T."/>
            <person name="Wu D."/>
            <person name="Gronow S."/>
            <person name="Wellnitz S."/>
            <person name="Brambilla E."/>
            <person name="Klenk H.-P."/>
            <person name="Eisen J.A."/>
        </authorList>
    </citation>
    <scope>NUCLEOTIDE SEQUENCE</scope>
    <source>
        <strain>WB4</strain>
    </source>
</reference>
<dbReference type="Gene3D" id="1.20.58.220">
    <property type="entry name" value="Phosphate transport system protein phou homolog 2, domain 2"/>
    <property type="match status" value="1"/>
</dbReference>
<dbReference type="InterPro" id="IPR026022">
    <property type="entry name" value="PhoU_dom"/>
</dbReference>
<dbReference type="GO" id="GO:0045936">
    <property type="term" value="P:negative regulation of phosphate metabolic process"/>
    <property type="evidence" value="ECO:0007669"/>
    <property type="project" value="InterPro"/>
</dbReference>
<dbReference type="GO" id="GO:0005737">
    <property type="term" value="C:cytoplasm"/>
    <property type="evidence" value="ECO:0007669"/>
    <property type="project" value="UniProtKB-SubCell"/>
</dbReference>
<comment type="subcellular location">
    <subcellularLocation>
        <location evidence="1 8">Cytoplasm</location>
    </subcellularLocation>
</comment>
<comment type="subunit">
    <text evidence="3 8">Homodimer.</text>
</comment>
<evidence type="ECO:0000313" key="10">
    <source>
        <dbReference type="EMBL" id="ADQ79906.1"/>
    </source>
</evidence>
<evidence type="ECO:0000256" key="5">
    <source>
        <dbReference type="ARBA" id="ARBA00022490"/>
    </source>
</evidence>
<keyword evidence="6 8" id="KW-0592">Phosphate transport</keyword>
<dbReference type="EMBL" id="CP002345">
    <property type="protein sequence ID" value="ADQ79906.1"/>
    <property type="molecule type" value="Genomic_DNA"/>
</dbReference>
<keyword evidence="5 8" id="KW-0963">Cytoplasm</keyword>
<feature type="domain" description="PhoU" evidence="9">
    <location>
        <begin position="121"/>
        <end position="206"/>
    </location>
</feature>
<dbReference type="FunFam" id="1.20.58.220:FF:000004">
    <property type="entry name" value="Phosphate-specific transport system accessory protein PhoU"/>
    <property type="match status" value="1"/>
</dbReference>
<gene>
    <name evidence="10" type="ordered locus">Palpr_1767</name>
</gene>
<dbReference type="GO" id="GO:0030643">
    <property type="term" value="P:intracellular phosphate ion homeostasis"/>
    <property type="evidence" value="ECO:0007669"/>
    <property type="project" value="InterPro"/>
</dbReference>
<evidence type="ECO:0000259" key="9">
    <source>
        <dbReference type="Pfam" id="PF01895"/>
    </source>
</evidence>
<evidence type="ECO:0000256" key="3">
    <source>
        <dbReference type="ARBA" id="ARBA00011738"/>
    </source>
</evidence>
<dbReference type="SUPFAM" id="SSF109755">
    <property type="entry name" value="PhoU-like"/>
    <property type="match status" value="1"/>
</dbReference>
<dbReference type="OrthoDB" id="9814256at2"/>
<dbReference type="PANTHER" id="PTHR42930:SF3">
    <property type="entry name" value="PHOSPHATE-SPECIFIC TRANSPORT SYSTEM ACCESSORY PROTEIN PHOU"/>
    <property type="match status" value="1"/>
</dbReference>
<dbReference type="HOGENOM" id="CLU_078518_2_1_10"/>
<dbReference type="Proteomes" id="UP000008718">
    <property type="component" value="Chromosome"/>
</dbReference>
<evidence type="ECO:0000256" key="4">
    <source>
        <dbReference type="ARBA" id="ARBA00022448"/>
    </source>
</evidence>
<keyword evidence="4 8" id="KW-0813">Transport</keyword>
<dbReference type="RefSeq" id="WP_013445275.1">
    <property type="nucleotide sequence ID" value="NC_014734.1"/>
</dbReference>
<evidence type="ECO:0000313" key="11">
    <source>
        <dbReference type="Proteomes" id="UP000008718"/>
    </source>
</evidence>
<evidence type="ECO:0000256" key="2">
    <source>
        <dbReference type="ARBA" id="ARBA00008107"/>
    </source>
</evidence>